<sequence>MSDIHQLVDFPGTVGAIEIGLLFSTGLAGTLLVQMYVYYTSFPNDALWIKLYVAVLGILELSHLVVVGHDLYAVTVTGWGNPQSLMRLVGISAAPIPGAVVSLMVHFFFARRIWIMGLPKGAILCYMLISIQFVANFATGCIALTYNVSTQFIVDYEWLLTTYISLGATIDALIPIFLCYLLWPARDIGVKRTTSLVDKIMVWTIQTGLVTGYVKFVIPLEAVFNPGKTLEWRPFQLSFSYDFSFISTCSSFPNCQYDADANQY</sequence>
<dbReference type="InterPro" id="IPR045339">
    <property type="entry name" value="DUF6534"/>
</dbReference>
<keyword evidence="1" id="KW-0472">Membrane</keyword>
<dbReference type="PANTHER" id="PTHR40465">
    <property type="entry name" value="CHROMOSOME 1, WHOLE GENOME SHOTGUN SEQUENCE"/>
    <property type="match status" value="1"/>
</dbReference>
<dbReference type="Proteomes" id="UP001556367">
    <property type="component" value="Unassembled WGS sequence"/>
</dbReference>
<feature type="domain" description="DUF6534" evidence="2">
    <location>
        <begin position="168"/>
        <end position="227"/>
    </location>
</feature>
<keyword evidence="1" id="KW-1133">Transmembrane helix</keyword>
<evidence type="ECO:0000256" key="1">
    <source>
        <dbReference type="SAM" id="Phobius"/>
    </source>
</evidence>
<feature type="transmembrane region" description="Helical" evidence="1">
    <location>
        <begin position="20"/>
        <end position="39"/>
    </location>
</feature>
<comment type="caution">
    <text evidence="3">The sequence shown here is derived from an EMBL/GenBank/DDBJ whole genome shotgun (WGS) entry which is preliminary data.</text>
</comment>
<dbReference type="PANTHER" id="PTHR40465:SF1">
    <property type="entry name" value="DUF6534 DOMAIN-CONTAINING PROTEIN"/>
    <property type="match status" value="1"/>
</dbReference>
<dbReference type="Pfam" id="PF20152">
    <property type="entry name" value="DUF6534"/>
    <property type="match status" value="1"/>
</dbReference>
<reference evidence="4" key="1">
    <citation type="submission" date="2024-06" db="EMBL/GenBank/DDBJ databases">
        <title>Multi-omics analyses provide insights into the biosynthesis of the anticancer antibiotic pleurotin in Hohenbuehelia grisea.</title>
        <authorList>
            <person name="Weaver J.A."/>
            <person name="Alberti F."/>
        </authorList>
    </citation>
    <scope>NUCLEOTIDE SEQUENCE [LARGE SCALE GENOMIC DNA]</scope>
    <source>
        <strain evidence="4">T-177</strain>
    </source>
</reference>
<dbReference type="EMBL" id="JASNQZ010000010">
    <property type="protein sequence ID" value="KAL0952351.1"/>
    <property type="molecule type" value="Genomic_DNA"/>
</dbReference>
<gene>
    <name evidence="3" type="ORF">HGRIS_006631</name>
</gene>
<keyword evidence="1" id="KW-0812">Transmembrane</keyword>
<accession>A0ABR3J9I5</accession>
<feature type="transmembrane region" description="Helical" evidence="1">
    <location>
        <begin position="121"/>
        <end position="146"/>
    </location>
</feature>
<proteinExistence type="predicted"/>
<evidence type="ECO:0000313" key="4">
    <source>
        <dbReference type="Proteomes" id="UP001556367"/>
    </source>
</evidence>
<organism evidence="3 4">
    <name type="scientific">Hohenbuehelia grisea</name>
    <dbReference type="NCBI Taxonomy" id="104357"/>
    <lineage>
        <taxon>Eukaryota</taxon>
        <taxon>Fungi</taxon>
        <taxon>Dikarya</taxon>
        <taxon>Basidiomycota</taxon>
        <taxon>Agaricomycotina</taxon>
        <taxon>Agaricomycetes</taxon>
        <taxon>Agaricomycetidae</taxon>
        <taxon>Agaricales</taxon>
        <taxon>Pleurotineae</taxon>
        <taxon>Pleurotaceae</taxon>
        <taxon>Hohenbuehelia</taxon>
    </lineage>
</organism>
<feature type="transmembrane region" description="Helical" evidence="1">
    <location>
        <begin position="88"/>
        <end position="109"/>
    </location>
</feature>
<evidence type="ECO:0000313" key="3">
    <source>
        <dbReference type="EMBL" id="KAL0952351.1"/>
    </source>
</evidence>
<feature type="transmembrane region" description="Helical" evidence="1">
    <location>
        <begin position="158"/>
        <end position="183"/>
    </location>
</feature>
<protein>
    <recommendedName>
        <fullName evidence="2">DUF6534 domain-containing protein</fullName>
    </recommendedName>
</protein>
<evidence type="ECO:0000259" key="2">
    <source>
        <dbReference type="Pfam" id="PF20152"/>
    </source>
</evidence>
<name>A0ABR3J9I5_9AGAR</name>
<feature type="transmembrane region" description="Helical" evidence="1">
    <location>
        <begin position="51"/>
        <end position="68"/>
    </location>
</feature>
<keyword evidence="4" id="KW-1185">Reference proteome</keyword>